<dbReference type="PANTHER" id="PTHR34494">
    <property type="entry name" value="PROTEIN CBG25024"/>
    <property type="match status" value="1"/>
</dbReference>
<accession>V4AEX8</accession>
<dbReference type="HOGENOM" id="CLU_659350_0_0_1"/>
<dbReference type="EMBL" id="KB201656">
    <property type="protein sequence ID" value="ESO95417.1"/>
    <property type="molecule type" value="Genomic_DNA"/>
</dbReference>
<dbReference type="Proteomes" id="UP000030746">
    <property type="component" value="Unassembled WGS sequence"/>
</dbReference>
<dbReference type="OrthoDB" id="6162903at2759"/>
<dbReference type="CTD" id="20238427"/>
<organism evidence="1 2">
    <name type="scientific">Lottia gigantea</name>
    <name type="common">Giant owl limpet</name>
    <dbReference type="NCBI Taxonomy" id="225164"/>
    <lineage>
        <taxon>Eukaryota</taxon>
        <taxon>Metazoa</taxon>
        <taxon>Spiralia</taxon>
        <taxon>Lophotrochozoa</taxon>
        <taxon>Mollusca</taxon>
        <taxon>Gastropoda</taxon>
        <taxon>Patellogastropoda</taxon>
        <taxon>Lottioidea</taxon>
        <taxon>Lottiidae</taxon>
        <taxon>Lottia</taxon>
    </lineage>
</organism>
<dbReference type="PANTHER" id="PTHR34494:SF1">
    <property type="entry name" value="PROTEIN CBG25024"/>
    <property type="match status" value="1"/>
</dbReference>
<sequence length="417" mass="44590">MADWLPGVSQAKSLVQLACGDTEGAKRTQENFTKQCPGVSQIRSLVEVASGDTDAALQTQKECLGTISGMVDAIPVVGHAKGGIHYICGDKDGGDNAMKASSRTTGVMAGGAGGFLVGGPVGAVAGGMAGASVMDTVTSIVDSEVHGDSRPTGYIKQIGDIIEDPKDPGKWFDVTFSAVGDAMTGYSGGQAVKNLKNFKNQREVRNKFDSQRQALSDKIGKKAANDMVKAADHLKKTQKKYSVPENKPHVTAVVHDLETNKIYDGHNKQVRNFCKRTKFGLDPISDYSSDVNSPTLVEKRAPKVETPLARQARSCAEHRAYHKYYKDNPAGAPKNTRVSVVRYDKATKTIRTAERCGNCKSYSNAMGKAPGDGISNQVVPNHPKVGKLAHFEHAGNAAANMVEGGVFQNLDEDEDDY</sequence>
<evidence type="ECO:0000313" key="1">
    <source>
        <dbReference type="EMBL" id="ESO95417.1"/>
    </source>
</evidence>
<protein>
    <submittedName>
        <fullName evidence="1">Uncharacterized protein</fullName>
    </submittedName>
</protein>
<dbReference type="OMA" id="STHSCIT"/>
<keyword evidence="2" id="KW-1185">Reference proteome</keyword>
<reference evidence="1 2" key="1">
    <citation type="journal article" date="2013" name="Nature">
        <title>Insights into bilaterian evolution from three spiralian genomes.</title>
        <authorList>
            <person name="Simakov O."/>
            <person name="Marletaz F."/>
            <person name="Cho S.J."/>
            <person name="Edsinger-Gonzales E."/>
            <person name="Havlak P."/>
            <person name="Hellsten U."/>
            <person name="Kuo D.H."/>
            <person name="Larsson T."/>
            <person name="Lv J."/>
            <person name="Arendt D."/>
            <person name="Savage R."/>
            <person name="Osoegawa K."/>
            <person name="de Jong P."/>
            <person name="Grimwood J."/>
            <person name="Chapman J.A."/>
            <person name="Shapiro H."/>
            <person name="Aerts A."/>
            <person name="Otillar R.P."/>
            <person name="Terry A.Y."/>
            <person name="Boore J.L."/>
            <person name="Grigoriev I.V."/>
            <person name="Lindberg D.R."/>
            <person name="Seaver E.C."/>
            <person name="Weisblat D.A."/>
            <person name="Putnam N.H."/>
            <person name="Rokhsar D.S."/>
        </authorList>
    </citation>
    <scope>NUCLEOTIDE SEQUENCE [LARGE SCALE GENOMIC DNA]</scope>
</reference>
<dbReference type="RefSeq" id="XP_009053926.1">
    <property type="nucleotide sequence ID" value="XM_009055678.1"/>
</dbReference>
<dbReference type="GeneID" id="20238427"/>
<gene>
    <name evidence="1" type="ORF">LOTGIDRAFT_160555</name>
</gene>
<name>V4AEX8_LOTGI</name>
<dbReference type="AlphaFoldDB" id="V4AEX8"/>
<proteinExistence type="predicted"/>
<evidence type="ECO:0000313" key="2">
    <source>
        <dbReference type="Proteomes" id="UP000030746"/>
    </source>
</evidence>
<dbReference type="KEGG" id="lgi:LOTGIDRAFT_160555"/>